<proteinExistence type="predicted"/>
<dbReference type="AlphaFoldDB" id="A0AAD6WQB9"/>
<dbReference type="EMBL" id="JARJCM010000241">
    <property type="protein sequence ID" value="KAJ7021140.1"/>
    <property type="molecule type" value="Genomic_DNA"/>
</dbReference>
<organism evidence="1 2">
    <name type="scientific">Mycena alexandri</name>
    <dbReference type="NCBI Taxonomy" id="1745969"/>
    <lineage>
        <taxon>Eukaryota</taxon>
        <taxon>Fungi</taxon>
        <taxon>Dikarya</taxon>
        <taxon>Basidiomycota</taxon>
        <taxon>Agaricomycotina</taxon>
        <taxon>Agaricomycetes</taxon>
        <taxon>Agaricomycetidae</taxon>
        <taxon>Agaricales</taxon>
        <taxon>Marasmiineae</taxon>
        <taxon>Mycenaceae</taxon>
        <taxon>Mycena</taxon>
    </lineage>
</organism>
<protein>
    <submittedName>
        <fullName evidence="1">Uncharacterized protein</fullName>
    </submittedName>
</protein>
<comment type="caution">
    <text evidence="1">The sequence shown here is derived from an EMBL/GenBank/DDBJ whole genome shotgun (WGS) entry which is preliminary data.</text>
</comment>
<reference evidence="1" key="1">
    <citation type="submission" date="2023-03" db="EMBL/GenBank/DDBJ databases">
        <title>Massive genome expansion in bonnet fungi (Mycena s.s.) driven by repeated elements and novel gene families across ecological guilds.</title>
        <authorList>
            <consortium name="Lawrence Berkeley National Laboratory"/>
            <person name="Harder C.B."/>
            <person name="Miyauchi S."/>
            <person name="Viragh M."/>
            <person name="Kuo A."/>
            <person name="Thoen E."/>
            <person name="Andreopoulos B."/>
            <person name="Lu D."/>
            <person name="Skrede I."/>
            <person name="Drula E."/>
            <person name="Henrissat B."/>
            <person name="Morin E."/>
            <person name="Kohler A."/>
            <person name="Barry K."/>
            <person name="LaButti K."/>
            <person name="Morin E."/>
            <person name="Salamov A."/>
            <person name="Lipzen A."/>
            <person name="Mereny Z."/>
            <person name="Hegedus B."/>
            <person name="Baldrian P."/>
            <person name="Stursova M."/>
            <person name="Weitz H."/>
            <person name="Taylor A."/>
            <person name="Grigoriev I.V."/>
            <person name="Nagy L.G."/>
            <person name="Martin F."/>
            <person name="Kauserud H."/>
        </authorList>
    </citation>
    <scope>NUCLEOTIDE SEQUENCE</scope>
    <source>
        <strain evidence="1">CBHHK200</strain>
    </source>
</reference>
<keyword evidence="2" id="KW-1185">Reference proteome</keyword>
<dbReference type="Proteomes" id="UP001218188">
    <property type="component" value="Unassembled WGS sequence"/>
</dbReference>
<gene>
    <name evidence="1" type="ORF">C8F04DRAFT_1195819</name>
</gene>
<evidence type="ECO:0000313" key="2">
    <source>
        <dbReference type="Proteomes" id="UP001218188"/>
    </source>
</evidence>
<accession>A0AAD6WQB9</accession>
<sequence>MHRRYPVATPAFQRPHAAAEWSGRTGEALASKWRHSKVRNLRNQIPGVSKQGTVHPMGPLMPHPNLLPKKSAASTVDRFGNANYNIPVTSERGTVDFRAAYPGLDHMSFEGPLQLDYLTTILYDFRTHINEKFPFRAIGVSRPKRVVSLRTCAWTNLHFATNLIGTPHVVANAEDFSYYFKLEAQSQRSQYCLGPRSKFNSNATPIELQLAFNSLESIPYCIFTQFKDTLPINQDSAARPRLNCLQGKPPYIQFVLWQGTATSFTLKLNSFLGISAIKVPALGWKTVTGTRGPVQVLI</sequence>
<name>A0AAD6WQB9_9AGAR</name>
<evidence type="ECO:0000313" key="1">
    <source>
        <dbReference type="EMBL" id="KAJ7021140.1"/>
    </source>
</evidence>